<dbReference type="PANTHER" id="PTHR30024">
    <property type="entry name" value="ALIPHATIC SULFONATES-BINDING PROTEIN-RELATED"/>
    <property type="match status" value="1"/>
</dbReference>
<dbReference type="Proteomes" id="UP001302120">
    <property type="component" value="Unassembled WGS sequence"/>
</dbReference>
<evidence type="ECO:0000259" key="4">
    <source>
        <dbReference type="SMART" id="SM00062"/>
    </source>
</evidence>
<comment type="caution">
    <text evidence="5">The sequence shown here is derived from an EMBL/GenBank/DDBJ whole genome shotgun (WGS) entry which is preliminary data.</text>
</comment>
<evidence type="ECO:0000313" key="6">
    <source>
        <dbReference type="Proteomes" id="UP001302120"/>
    </source>
</evidence>
<dbReference type="SMART" id="SM00062">
    <property type="entry name" value="PBPb"/>
    <property type="match status" value="1"/>
</dbReference>
<accession>A0ABU5UCZ5</accession>
<dbReference type="InterPro" id="IPR001638">
    <property type="entry name" value="Solute-binding_3/MltF_N"/>
</dbReference>
<reference evidence="5 6" key="1">
    <citation type="submission" date="2023-12" db="EMBL/GenBank/DDBJ databases">
        <title>Baltic Sea Cyanobacteria.</title>
        <authorList>
            <person name="Delbaje E."/>
            <person name="Fewer D.P."/>
            <person name="Shishido T.K."/>
        </authorList>
    </citation>
    <scope>NUCLEOTIDE SEQUENCE [LARGE SCALE GENOMIC DNA]</scope>
    <source>
        <strain evidence="5 6">UHCC-0300</strain>
    </source>
</reference>
<sequence length="296" mass="32640">MKRRKLIGNFLLFIGGFVTGCNSLNSSSNELEKYTSKSLKFAVADAKGLEDLQINYGAFRTTLAEVLGIPIEFFPVENRTAAATALRSGQVDIVLAGPSEYVVLNSRAKAIPIVAIERNNYHPIIVVRADSNIKTLAELKGKTIAMRSIGSTSGHLAPIKMLIDAGLDPNSDVKIVILGDQGIQALNKSQVDAWTIASDRYQRILNSQGLFAKDFSILAQGKLLPSDVFVMNNQWPDKMIEIVRSRILEHQDQLLESLLVSEVNQPYKGSRFTPANDADYNVIREVYQKIGQGNFL</sequence>
<gene>
    <name evidence="5" type="ORF">VB620_08680</name>
</gene>
<name>A0ABU5UCZ5_9CYAN</name>
<feature type="domain" description="Solute-binding protein family 3/N-terminal" evidence="4">
    <location>
        <begin position="38"/>
        <end position="262"/>
    </location>
</feature>
<evidence type="ECO:0000256" key="1">
    <source>
        <dbReference type="ARBA" id="ARBA00007162"/>
    </source>
</evidence>
<dbReference type="Pfam" id="PF12974">
    <property type="entry name" value="Phosphonate-bd"/>
    <property type="match status" value="1"/>
</dbReference>
<dbReference type="SUPFAM" id="SSF53850">
    <property type="entry name" value="Periplasmic binding protein-like II"/>
    <property type="match status" value="1"/>
</dbReference>
<evidence type="ECO:0000256" key="3">
    <source>
        <dbReference type="ARBA" id="ARBA00022729"/>
    </source>
</evidence>
<dbReference type="NCBIfam" id="TIGR01098">
    <property type="entry name" value="3A0109s03R"/>
    <property type="match status" value="1"/>
</dbReference>
<protein>
    <submittedName>
        <fullName evidence="5">Phosphate/phosphite/phosphonate ABC transporter substrate-binding protein</fullName>
    </submittedName>
</protein>
<comment type="similarity">
    <text evidence="1">Belongs to the phosphate/phosphite/phosphonate binding protein family.</text>
</comment>
<dbReference type="InterPro" id="IPR005770">
    <property type="entry name" value="PhnD"/>
</dbReference>
<dbReference type="EMBL" id="JAYGHG010000010">
    <property type="protein sequence ID" value="MEA5581411.1"/>
    <property type="molecule type" value="Genomic_DNA"/>
</dbReference>
<keyword evidence="6" id="KW-1185">Reference proteome</keyword>
<dbReference type="PANTHER" id="PTHR30024:SF17">
    <property type="entry name" value="SOLUTE-BINDING PROTEIN FAMILY 3_N-TERMINAL DOMAIN-CONTAINING PROTEIN"/>
    <property type="match status" value="1"/>
</dbReference>
<dbReference type="PROSITE" id="PS51257">
    <property type="entry name" value="PROKAR_LIPOPROTEIN"/>
    <property type="match status" value="1"/>
</dbReference>
<dbReference type="RefSeq" id="WP_323195745.1">
    <property type="nucleotide sequence ID" value="NZ_JAYGHG010000010.1"/>
</dbReference>
<comment type="similarity">
    <text evidence="2">Belongs to the bacterial solute-binding protein SsuA/TauA family.</text>
</comment>
<evidence type="ECO:0000256" key="2">
    <source>
        <dbReference type="ARBA" id="ARBA00010742"/>
    </source>
</evidence>
<dbReference type="Gene3D" id="3.40.190.10">
    <property type="entry name" value="Periplasmic binding protein-like II"/>
    <property type="match status" value="2"/>
</dbReference>
<dbReference type="CDD" id="cd01071">
    <property type="entry name" value="PBP2_PhnD_like"/>
    <property type="match status" value="1"/>
</dbReference>
<proteinExistence type="inferred from homology"/>
<keyword evidence="3" id="KW-0732">Signal</keyword>
<organism evidence="5 6">
    <name type="scientific">Nodularia harveyana UHCC-0300</name>
    <dbReference type="NCBI Taxonomy" id="2974287"/>
    <lineage>
        <taxon>Bacteria</taxon>
        <taxon>Bacillati</taxon>
        <taxon>Cyanobacteriota</taxon>
        <taxon>Cyanophyceae</taxon>
        <taxon>Nostocales</taxon>
        <taxon>Nodulariaceae</taxon>
        <taxon>Nodularia</taxon>
    </lineage>
</organism>
<evidence type="ECO:0000313" key="5">
    <source>
        <dbReference type="EMBL" id="MEA5581411.1"/>
    </source>
</evidence>